<dbReference type="InterPro" id="IPR003660">
    <property type="entry name" value="HAMP_dom"/>
</dbReference>
<dbReference type="SMART" id="SM00387">
    <property type="entry name" value="HATPase_c"/>
    <property type="match status" value="1"/>
</dbReference>
<evidence type="ECO:0000259" key="12">
    <source>
        <dbReference type="PROSITE" id="PS50109"/>
    </source>
</evidence>
<keyword evidence="9" id="KW-0902">Two-component regulatory system</keyword>
<feature type="transmembrane region" description="Helical" evidence="11">
    <location>
        <begin position="119"/>
        <end position="139"/>
    </location>
</feature>
<dbReference type="PROSITE" id="PS50885">
    <property type="entry name" value="HAMP"/>
    <property type="match status" value="1"/>
</dbReference>
<dbReference type="InterPro" id="IPR003594">
    <property type="entry name" value="HATPase_dom"/>
</dbReference>
<dbReference type="PRINTS" id="PR00344">
    <property type="entry name" value="BCTRLSENSOR"/>
</dbReference>
<dbReference type="GO" id="GO:0016301">
    <property type="term" value="F:kinase activity"/>
    <property type="evidence" value="ECO:0007669"/>
    <property type="project" value="UniProtKB-KW"/>
</dbReference>
<dbReference type="CDD" id="cd06225">
    <property type="entry name" value="HAMP"/>
    <property type="match status" value="1"/>
</dbReference>
<evidence type="ECO:0000256" key="5">
    <source>
        <dbReference type="ARBA" id="ARBA00022679"/>
    </source>
</evidence>
<dbReference type="InterPro" id="IPR036097">
    <property type="entry name" value="HisK_dim/P_sf"/>
</dbReference>
<evidence type="ECO:0000256" key="3">
    <source>
        <dbReference type="ARBA" id="ARBA00012438"/>
    </source>
</evidence>
<evidence type="ECO:0000256" key="9">
    <source>
        <dbReference type="ARBA" id="ARBA00023012"/>
    </source>
</evidence>
<dbReference type="SMART" id="SM00304">
    <property type="entry name" value="HAMP"/>
    <property type="match status" value="1"/>
</dbReference>
<dbReference type="CDD" id="cd00082">
    <property type="entry name" value="HisKA"/>
    <property type="match status" value="1"/>
</dbReference>
<dbReference type="InterPro" id="IPR050428">
    <property type="entry name" value="TCS_sensor_his_kinase"/>
</dbReference>
<protein>
    <recommendedName>
        <fullName evidence="3">histidine kinase</fullName>
        <ecNumber evidence="3">2.7.13.3</ecNumber>
    </recommendedName>
</protein>
<evidence type="ECO:0000256" key="7">
    <source>
        <dbReference type="ARBA" id="ARBA00022777"/>
    </source>
</evidence>
<dbReference type="PANTHER" id="PTHR45436:SF8">
    <property type="entry name" value="HISTIDINE KINASE"/>
    <property type="match status" value="1"/>
</dbReference>
<dbReference type="EMBL" id="BSPQ01000001">
    <property type="protein sequence ID" value="GLS89656.1"/>
    <property type="molecule type" value="Genomic_DNA"/>
</dbReference>
<evidence type="ECO:0000256" key="1">
    <source>
        <dbReference type="ARBA" id="ARBA00000085"/>
    </source>
</evidence>
<evidence type="ECO:0000256" key="10">
    <source>
        <dbReference type="ARBA" id="ARBA00023136"/>
    </source>
</evidence>
<name>A0ABQ6DY38_9GAMM</name>
<gene>
    <name evidence="14" type="ORF">GCM10007916_07230</name>
</gene>
<keyword evidence="6 11" id="KW-0812">Transmembrane</keyword>
<dbReference type="InterPro" id="IPR036890">
    <property type="entry name" value="HATPase_C_sf"/>
</dbReference>
<dbReference type="EC" id="2.7.13.3" evidence="3"/>
<evidence type="ECO:0000256" key="8">
    <source>
        <dbReference type="ARBA" id="ARBA00022989"/>
    </source>
</evidence>
<dbReference type="SUPFAM" id="SSF47384">
    <property type="entry name" value="Homodimeric domain of signal transducing histidine kinase"/>
    <property type="match status" value="1"/>
</dbReference>
<dbReference type="PROSITE" id="PS50109">
    <property type="entry name" value="HIS_KIN"/>
    <property type="match status" value="1"/>
</dbReference>
<evidence type="ECO:0000256" key="4">
    <source>
        <dbReference type="ARBA" id="ARBA00022553"/>
    </source>
</evidence>
<dbReference type="SUPFAM" id="SSF55874">
    <property type="entry name" value="ATPase domain of HSP90 chaperone/DNA topoisomerase II/histidine kinase"/>
    <property type="match status" value="1"/>
</dbReference>
<accession>A0ABQ6DY38</accession>
<dbReference type="Gene3D" id="6.10.340.10">
    <property type="match status" value="1"/>
</dbReference>
<keyword evidence="7 14" id="KW-0418">Kinase</keyword>
<evidence type="ECO:0000256" key="2">
    <source>
        <dbReference type="ARBA" id="ARBA00004370"/>
    </source>
</evidence>
<feature type="domain" description="Histidine kinase" evidence="12">
    <location>
        <begin position="200"/>
        <end position="409"/>
    </location>
</feature>
<organism evidence="14 15">
    <name type="scientific">Psychromonas marina</name>
    <dbReference type="NCBI Taxonomy" id="88364"/>
    <lineage>
        <taxon>Bacteria</taxon>
        <taxon>Pseudomonadati</taxon>
        <taxon>Pseudomonadota</taxon>
        <taxon>Gammaproteobacteria</taxon>
        <taxon>Alteromonadales</taxon>
        <taxon>Psychromonadaceae</taxon>
        <taxon>Psychromonas</taxon>
    </lineage>
</organism>
<keyword evidence="5" id="KW-0808">Transferase</keyword>
<keyword evidence="4" id="KW-0597">Phosphoprotein</keyword>
<dbReference type="InterPro" id="IPR005467">
    <property type="entry name" value="His_kinase_dom"/>
</dbReference>
<dbReference type="Proteomes" id="UP001157353">
    <property type="component" value="Unassembled WGS sequence"/>
</dbReference>
<feature type="domain" description="HAMP" evidence="13">
    <location>
        <begin position="139"/>
        <end position="192"/>
    </location>
</feature>
<evidence type="ECO:0000313" key="15">
    <source>
        <dbReference type="Proteomes" id="UP001157353"/>
    </source>
</evidence>
<dbReference type="Pfam" id="PF00672">
    <property type="entry name" value="HAMP"/>
    <property type="match status" value="1"/>
</dbReference>
<dbReference type="SUPFAM" id="SSF158472">
    <property type="entry name" value="HAMP domain-like"/>
    <property type="match status" value="1"/>
</dbReference>
<dbReference type="PANTHER" id="PTHR45436">
    <property type="entry name" value="SENSOR HISTIDINE KINASE YKOH"/>
    <property type="match status" value="1"/>
</dbReference>
<evidence type="ECO:0000256" key="11">
    <source>
        <dbReference type="SAM" id="Phobius"/>
    </source>
</evidence>
<evidence type="ECO:0000259" key="13">
    <source>
        <dbReference type="PROSITE" id="PS50885"/>
    </source>
</evidence>
<proteinExistence type="predicted"/>
<reference evidence="15" key="1">
    <citation type="journal article" date="2019" name="Int. J. Syst. Evol. Microbiol.">
        <title>The Global Catalogue of Microorganisms (GCM) 10K type strain sequencing project: providing services to taxonomists for standard genome sequencing and annotation.</title>
        <authorList>
            <consortium name="The Broad Institute Genomics Platform"/>
            <consortium name="The Broad Institute Genome Sequencing Center for Infectious Disease"/>
            <person name="Wu L."/>
            <person name="Ma J."/>
        </authorList>
    </citation>
    <scope>NUCLEOTIDE SEQUENCE [LARGE SCALE GENOMIC DNA]</scope>
    <source>
        <strain evidence="15">NBRC 103166</strain>
    </source>
</reference>
<dbReference type="Pfam" id="PF02518">
    <property type="entry name" value="HATPase_c"/>
    <property type="match status" value="1"/>
</dbReference>
<comment type="caution">
    <text evidence="14">The sequence shown here is derived from an EMBL/GenBank/DDBJ whole genome shotgun (WGS) entry which is preliminary data.</text>
</comment>
<evidence type="ECO:0000256" key="6">
    <source>
        <dbReference type="ARBA" id="ARBA00022692"/>
    </source>
</evidence>
<evidence type="ECO:0000313" key="14">
    <source>
        <dbReference type="EMBL" id="GLS89656.1"/>
    </source>
</evidence>
<sequence>MFQLYHRSVELYNDNLDQWLISESEKLAQASKKETLTLSKLKKEERYYYHFNESNHAEVNRNYPVIAQIERQSTKQEPTINDYPTMRATKVILADGRELVVGMDREHYQQFKKKLDTSFLGGIFFPFFTLFIMAAWIAMRILNRLNLVNETMNRVMHGERGVRLKVSEQQDEFDTLASHLNRMLDQLESSESKLKSLTVDIAHDLRTPMGRIKLRIEDLLSSGQFSVNNEQQLVAIQQDFSLLIDTFSGMMELYNLETGRVPVEKVRCDLGKIVNDVLDFTEPLAAEKNQAIYLTIDMSCALQGNPSLLFRAVFNLVDNAIKYTPENGVIEIIIDYFGVVIADNGKGIKREDRERALDQLVRLDPSRSVHGFGLGLALVNTVMKIHNGQISLSDNSPGLRARLLFNDLVHK</sequence>
<comment type="catalytic activity">
    <reaction evidence="1">
        <text>ATP + protein L-histidine = ADP + protein N-phospho-L-histidine.</text>
        <dbReference type="EC" id="2.7.13.3"/>
    </reaction>
</comment>
<dbReference type="InterPro" id="IPR004358">
    <property type="entry name" value="Sig_transdc_His_kin-like_C"/>
</dbReference>
<dbReference type="InterPro" id="IPR003661">
    <property type="entry name" value="HisK_dim/P_dom"/>
</dbReference>
<dbReference type="Gene3D" id="3.30.565.10">
    <property type="entry name" value="Histidine kinase-like ATPase, C-terminal domain"/>
    <property type="match status" value="1"/>
</dbReference>
<comment type="subcellular location">
    <subcellularLocation>
        <location evidence="2">Membrane</location>
    </subcellularLocation>
</comment>
<dbReference type="CDD" id="cd00075">
    <property type="entry name" value="HATPase"/>
    <property type="match status" value="1"/>
</dbReference>
<keyword evidence="8 11" id="KW-1133">Transmembrane helix</keyword>
<keyword evidence="10 11" id="KW-0472">Membrane</keyword>
<keyword evidence="15" id="KW-1185">Reference proteome</keyword>